<keyword evidence="1" id="KW-1133">Transmembrane helix</keyword>
<keyword evidence="3" id="KW-1185">Reference proteome</keyword>
<evidence type="ECO:0000313" key="3">
    <source>
        <dbReference type="Proteomes" id="UP000562395"/>
    </source>
</evidence>
<proteinExistence type="predicted"/>
<dbReference type="RefSeq" id="WP_183613100.1">
    <property type="nucleotide sequence ID" value="NZ_JACICY010000004.1"/>
</dbReference>
<feature type="transmembrane region" description="Helical" evidence="1">
    <location>
        <begin position="21"/>
        <end position="44"/>
    </location>
</feature>
<sequence>MEPEIWFRKWLWSYVPVHWKGLALMMGAVILVFACFAVLVLAAQYWQRPAIAFTIPVPFLYILITTFRIARRHAV</sequence>
<organism evidence="2 3">
    <name type="scientific">Novosphingobium hassiacum</name>
    <dbReference type="NCBI Taxonomy" id="173676"/>
    <lineage>
        <taxon>Bacteria</taxon>
        <taxon>Pseudomonadati</taxon>
        <taxon>Pseudomonadota</taxon>
        <taxon>Alphaproteobacteria</taxon>
        <taxon>Sphingomonadales</taxon>
        <taxon>Sphingomonadaceae</taxon>
        <taxon>Novosphingobium</taxon>
    </lineage>
</organism>
<comment type="caution">
    <text evidence="2">The sequence shown here is derived from an EMBL/GenBank/DDBJ whole genome shotgun (WGS) entry which is preliminary data.</text>
</comment>
<keyword evidence="1" id="KW-0472">Membrane</keyword>
<dbReference type="AlphaFoldDB" id="A0A7W5ZYE5"/>
<reference evidence="2 3" key="1">
    <citation type="submission" date="2020-08" db="EMBL/GenBank/DDBJ databases">
        <title>Genomic Encyclopedia of Type Strains, Phase IV (KMG-IV): sequencing the most valuable type-strain genomes for metagenomic binning, comparative biology and taxonomic classification.</title>
        <authorList>
            <person name="Goeker M."/>
        </authorList>
    </citation>
    <scope>NUCLEOTIDE SEQUENCE [LARGE SCALE GENOMIC DNA]</scope>
    <source>
        <strain evidence="2 3">DSM 14552</strain>
    </source>
</reference>
<dbReference type="Proteomes" id="UP000562395">
    <property type="component" value="Unassembled WGS sequence"/>
</dbReference>
<name>A0A7W5ZYE5_9SPHN</name>
<evidence type="ECO:0000256" key="1">
    <source>
        <dbReference type="SAM" id="Phobius"/>
    </source>
</evidence>
<gene>
    <name evidence="2" type="ORF">GGQ88_002118</name>
</gene>
<dbReference type="EMBL" id="JACICY010000004">
    <property type="protein sequence ID" value="MBB3860849.1"/>
    <property type="molecule type" value="Genomic_DNA"/>
</dbReference>
<protein>
    <submittedName>
        <fullName evidence="2">Uncharacterized protein</fullName>
    </submittedName>
</protein>
<keyword evidence="1" id="KW-0812">Transmembrane</keyword>
<evidence type="ECO:0000313" key="2">
    <source>
        <dbReference type="EMBL" id="MBB3860849.1"/>
    </source>
</evidence>
<feature type="transmembrane region" description="Helical" evidence="1">
    <location>
        <begin position="50"/>
        <end position="70"/>
    </location>
</feature>
<accession>A0A7W5ZYE5</accession>